<dbReference type="RefSeq" id="WP_230314439.1">
    <property type="nucleotide sequence ID" value="NZ_CBTK010000241.1"/>
</dbReference>
<gene>
    <name evidence="2" type="ORF">BN874_3150002</name>
</gene>
<reference evidence="2 3" key="1">
    <citation type="journal article" date="2014" name="ISME J.">
        <title>Candidatus Competibacter-lineage genomes retrieved from metagenomes reveal functional metabolic diversity.</title>
        <authorList>
            <person name="McIlroy S.J."/>
            <person name="Albertsen M."/>
            <person name="Andresen E.K."/>
            <person name="Saunders A.M."/>
            <person name="Kristiansen R."/>
            <person name="Stokholm-Bjerregaard M."/>
            <person name="Nielsen K.L."/>
            <person name="Nielsen P.H."/>
        </authorList>
    </citation>
    <scope>NUCLEOTIDE SEQUENCE [LARGE SCALE GENOMIC DNA]</scope>
    <source>
        <strain evidence="2 3">Run_B_J11</strain>
    </source>
</reference>
<dbReference type="EMBL" id="CBTK010000241">
    <property type="protein sequence ID" value="CDH45986.1"/>
    <property type="molecule type" value="Genomic_DNA"/>
</dbReference>
<evidence type="ECO:0000256" key="1">
    <source>
        <dbReference type="SAM" id="MobiDB-lite"/>
    </source>
</evidence>
<dbReference type="AlphaFoldDB" id="A0A7U7GD68"/>
<accession>A0A7U7GD68</accession>
<comment type="caution">
    <text evidence="2">The sequence shown here is derived from an EMBL/GenBank/DDBJ whole genome shotgun (WGS) entry which is preliminary data.</text>
</comment>
<dbReference type="Proteomes" id="UP000019184">
    <property type="component" value="Unassembled WGS sequence"/>
</dbReference>
<evidence type="ECO:0000313" key="2">
    <source>
        <dbReference type="EMBL" id="CDH45986.1"/>
    </source>
</evidence>
<feature type="region of interest" description="Disordered" evidence="1">
    <location>
        <begin position="33"/>
        <end position="72"/>
    </location>
</feature>
<organism evidence="2 3">
    <name type="scientific">Candidatus Contendobacter odensis Run_B_J11</name>
    <dbReference type="NCBI Taxonomy" id="1400861"/>
    <lineage>
        <taxon>Bacteria</taxon>
        <taxon>Pseudomonadati</taxon>
        <taxon>Pseudomonadota</taxon>
        <taxon>Gammaproteobacteria</taxon>
        <taxon>Candidatus Competibacteraceae</taxon>
        <taxon>Candidatus Contendibacter</taxon>
    </lineage>
</organism>
<evidence type="ECO:0000313" key="3">
    <source>
        <dbReference type="Proteomes" id="UP000019184"/>
    </source>
</evidence>
<keyword evidence="3" id="KW-1185">Reference proteome</keyword>
<proteinExistence type="predicted"/>
<protein>
    <submittedName>
        <fullName evidence="2">Uncharacterized protein</fullName>
    </submittedName>
</protein>
<sequence length="72" mass="7618">MEAQQEKAQAYDRLYDLELVEVIIDAGESAKTLDRPRTATGAGAAENRPGRSVTGGEVGSIDPFGDGPRPTD</sequence>
<name>A0A7U7GD68_9GAMM</name>